<dbReference type="NCBIfam" id="TIGR01131">
    <property type="entry name" value="ATP_synt_6_or_A"/>
    <property type="match status" value="1"/>
</dbReference>
<dbReference type="CDD" id="cd00310">
    <property type="entry name" value="ATP-synt_Fo_a_6"/>
    <property type="match status" value="1"/>
</dbReference>
<keyword evidence="5 11" id="KW-0812">Transmembrane</keyword>
<dbReference type="InterPro" id="IPR000568">
    <property type="entry name" value="ATP_synth_F0_asu"/>
</dbReference>
<keyword evidence="8 11" id="KW-0406">Ion transport</keyword>
<comment type="subcellular location">
    <subcellularLocation>
        <location evidence="11 12">Cell membrane</location>
        <topology evidence="11 12">Multi-pass membrane protein</topology>
    </subcellularLocation>
    <subcellularLocation>
        <location evidence="1">Membrane</location>
        <topology evidence="1">Multi-pass membrane protein</topology>
    </subcellularLocation>
</comment>
<keyword evidence="7 11" id="KW-1133">Transmembrane helix</keyword>
<keyword evidence="14" id="KW-1185">Reference proteome</keyword>
<evidence type="ECO:0000256" key="3">
    <source>
        <dbReference type="ARBA" id="ARBA00022448"/>
    </source>
</evidence>
<accession>A0ABW2SJE3</accession>
<dbReference type="PANTHER" id="PTHR11410:SF0">
    <property type="entry name" value="ATP SYNTHASE SUBUNIT A"/>
    <property type="match status" value="1"/>
</dbReference>
<dbReference type="InterPro" id="IPR035908">
    <property type="entry name" value="F0_ATP_A_sf"/>
</dbReference>
<evidence type="ECO:0000256" key="5">
    <source>
        <dbReference type="ARBA" id="ARBA00022692"/>
    </source>
</evidence>
<evidence type="ECO:0000256" key="4">
    <source>
        <dbReference type="ARBA" id="ARBA00022547"/>
    </source>
</evidence>
<comment type="similarity">
    <text evidence="2 11 12">Belongs to the ATPase A chain family.</text>
</comment>
<comment type="caution">
    <text evidence="13">The sequence shown here is derived from an EMBL/GenBank/DDBJ whole genome shotgun (WGS) entry which is preliminary data.</text>
</comment>
<evidence type="ECO:0000313" key="14">
    <source>
        <dbReference type="Proteomes" id="UP001596527"/>
    </source>
</evidence>
<evidence type="ECO:0000256" key="1">
    <source>
        <dbReference type="ARBA" id="ARBA00004141"/>
    </source>
</evidence>
<evidence type="ECO:0000256" key="9">
    <source>
        <dbReference type="ARBA" id="ARBA00023136"/>
    </source>
</evidence>
<evidence type="ECO:0000256" key="10">
    <source>
        <dbReference type="ARBA" id="ARBA00023310"/>
    </source>
</evidence>
<name>A0ABW2SJE3_9ACTO</name>
<evidence type="ECO:0000256" key="6">
    <source>
        <dbReference type="ARBA" id="ARBA00022781"/>
    </source>
</evidence>
<protein>
    <recommendedName>
        <fullName evidence="11 12">ATP synthase subunit a</fullName>
    </recommendedName>
    <alternativeName>
        <fullName evidence="11">ATP synthase F0 sector subunit a</fullName>
    </alternativeName>
    <alternativeName>
        <fullName evidence="11">F-ATPase subunit 6</fullName>
    </alternativeName>
</protein>
<feature type="transmembrane region" description="Helical" evidence="11">
    <location>
        <begin position="150"/>
        <end position="175"/>
    </location>
</feature>
<keyword evidence="4 11" id="KW-0138">CF(0)</keyword>
<evidence type="ECO:0000256" key="8">
    <source>
        <dbReference type="ARBA" id="ARBA00023065"/>
    </source>
</evidence>
<evidence type="ECO:0000256" key="2">
    <source>
        <dbReference type="ARBA" id="ARBA00006810"/>
    </source>
</evidence>
<keyword evidence="3 11" id="KW-0813">Transport</keyword>
<feature type="transmembrane region" description="Helical" evidence="11">
    <location>
        <begin position="258"/>
        <end position="286"/>
    </location>
</feature>
<sequence>MTSTEDRSVAPAREARPRWYWVTVGILGAIVLATFWPAMNEPAHRPSVADFFPDAIFGDGTFLSFNRLTLARVIACAVVCLVLGLGASRLKLVPTRGQQLLELLAEFVRRSICIDMLGEARGRRYAPFIGLIFIGVLGMNLTGIVPGINIAASSVMAVPLVFAALAYVGFIAAGIRAQGAGRFFASQLLPPGVPKVVYLLITPIECFSTFVVRPATLAIRLLANMISGHFLLAMTYFGTSALLAAAGGMKGLAALTGLAAVAVTLFELFIAVLQAYIFAVLTTVYIKMSVESH</sequence>
<reference evidence="14" key="1">
    <citation type="journal article" date="2019" name="Int. J. Syst. Evol. Microbiol.">
        <title>The Global Catalogue of Microorganisms (GCM) 10K type strain sequencing project: providing services to taxonomists for standard genome sequencing and annotation.</title>
        <authorList>
            <consortium name="The Broad Institute Genomics Platform"/>
            <consortium name="The Broad Institute Genome Sequencing Center for Infectious Disease"/>
            <person name="Wu L."/>
            <person name="Ma J."/>
        </authorList>
    </citation>
    <scope>NUCLEOTIDE SEQUENCE [LARGE SCALE GENOMIC DNA]</scope>
    <source>
        <strain evidence="14">CCUG 56698</strain>
    </source>
</reference>
<feature type="transmembrane region" description="Helical" evidence="11">
    <location>
        <begin position="221"/>
        <end position="246"/>
    </location>
</feature>
<dbReference type="PRINTS" id="PR00123">
    <property type="entry name" value="ATPASEA"/>
</dbReference>
<dbReference type="PANTHER" id="PTHR11410">
    <property type="entry name" value="ATP SYNTHASE SUBUNIT A"/>
    <property type="match status" value="1"/>
</dbReference>
<proteinExistence type="inferred from homology"/>
<keyword evidence="10 11" id="KW-0066">ATP synthesis</keyword>
<keyword evidence="11" id="KW-1003">Cell membrane</keyword>
<organism evidence="13 14">
    <name type="scientific">Schaalia naturae</name>
    <dbReference type="NCBI Taxonomy" id="635203"/>
    <lineage>
        <taxon>Bacteria</taxon>
        <taxon>Bacillati</taxon>
        <taxon>Actinomycetota</taxon>
        <taxon>Actinomycetes</taxon>
        <taxon>Actinomycetales</taxon>
        <taxon>Actinomycetaceae</taxon>
        <taxon>Schaalia</taxon>
    </lineage>
</organism>
<gene>
    <name evidence="11 13" type="primary">atpB</name>
    <name evidence="13" type="ORF">ACFQWG_03290</name>
</gene>
<dbReference type="EMBL" id="JBHTEF010000001">
    <property type="protein sequence ID" value="MFC7580247.1"/>
    <property type="molecule type" value="Genomic_DNA"/>
</dbReference>
<keyword evidence="9 11" id="KW-0472">Membrane</keyword>
<evidence type="ECO:0000256" key="11">
    <source>
        <dbReference type="HAMAP-Rule" id="MF_01393"/>
    </source>
</evidence>
<comment type="function">
    <text evidence="11 12">Key component of the proton channel; it plays a direct role in the translocation of protons across the membrane.</text>
</comment>
<evidence type="ECO:0000256" key="7">
    <source>
        <dbReference type="ARBA" id="ARBA00022989"/>
    </source>
</evidence>
<dbReference type="Gene3D" id="1.20.120.220">
    <property type="entry name" value="ATP synthase, F0 complex, subunit A"/>
    <property type="match status" value="1"/>
</dbReference>
<keyword evidence="6 11" id="KW-0375">Hydrogen ion transport</keyword>
<dbReference type="HAMAP" id="MF_01393">
    <property type="entry name" value="ATP_synth_a_bact"/>
    <property type="match status" value="1"/>
</dbReference>
<feature type="transmembrane region" description="Helical" evidence="11">
    <location>
        <begin position="69"/>
        <end position="87"/>
    </location>
</feature>
<dbReference type="SUPFAM" id="SSF81336">
    <property type="entry name" value="F1F0 ATP synthase subunit A"/>
    <property type="match status" value="1"/>
</dbReference>
<evidence type="ECO:0000313" key="13">
    <source>
        <dbReference type="EMBL" id="MFC7580247.1"/>
    </source>
</evidence>
<dbReference type="InterPro" id="IPR045083">
    <property type="entry name" value="ATP_synth_F0_asu_bact/mt"/>
</dbReference>
<dbReference type="Proteomes" id="UP001596527">
    <property type="component" value="Unassembled WGS sequence"/>
</dbReference>
<evidence type="ECO:0000256" key="12">
    <source>
        <dbReference type="RuleBase" id="RU000483"/>
    </source>
</evidence>
<dbReference type="RefSeq" id="WP_380972076.1">
    <property type="nucleotide sequence ID" value="NZ_JBHTEF010000001.1"/>
</dbReference>
<feature type="transmembrane region" description="Helical" evidence="11">
    <location>
        <begin position="125"/>
        <end position="144"/>
    </location>
</feature>
<feature type="transmembrane region" description="Helical" evidence="11">
    <location>
        <begin position="20"/>
        <end position="39"/>
    </location>
</feature>
<dbReference type="Pfam" id="PF00119">
    <property type="entry name" value="ATP-synt_A"/>
    <property type="match status" value="1"/>
</dbReference>